<organism evidence="1">
    <name type="scientific">Paenibacillus sp. SYP-B3998</name>
    <dbReference type="NCBI Taxonomy" id="2678564"/>
    <lineage>
        <taxon>Bacteria</taxon>
        <taxon>Bacillati</taxon>
        <taxon>Bacillota</taxon>
        <taxon>Bacilli</taxon>
        <taxon>Bacillales</taxon>
        <taxon>Paenibacillaceae</taxon>
        <taxon>Paenibacillus</taxon>
    </lineage>
</organism>
<dbReference type="RefSeq" id="WP_163946848.1">
    <property type="nucleotide sequence ID" value="NZ_JAAIKC010000004.1"/>
</dbReference>
<dbReference type="AlphaFoldDB" id="A0A6G3ZXS5"/>
<gene>
    <name evidence="1" type="ORF">GK047_12845</name>
</gene>
<evidence type="ECO:0000313" key="1">
    <source>
        <dbReference type="EMBL" id="NEW06890.1"/>
    </source>
</evidence>
<dbReference type="InterPro" id="IPR022118">
    <property type="entry name" value="Peptidase_C70_AvrRpt2"/>
</dbReference>
<sequence>MFQYAVPDTVPPIAQPYTMACWATVLTSMVSWRKSASYTIEDVMDLAGPKYREIYEKNTGLYPADTPELLQSIGLVAEPPMNYSSEGWLNLLQTYGPLWVTIAPDPDKPWSMHAIIITGIRSDDTVEGIYFTFIDPADGLVKEITISEMIKLFEAVAGLEQVIIQVCHFPAAGS</sequence>
<accession>A0A6G3ZXS5</accession>
<comment type="caution">
    <text evidence="1">The sequence shown here is derived from an EMBL/GenBank/DDBJ whole genome shotgun (WGS) entry which is preliminary data.</text>
</comment>
<proteinExistence type="predicted"/>
<name>A0A6G3ZXS5_9BACL</name>
<dbReference type="Pfam" id="PF12385">
    <property type="entry name" value="Peptidase_C70"/>
    <property type="match status" value="1"/>
</dbReference>
<evidence type="ECO:0008006" key="2">
    <source>
        <dbReference type="Google" id="ProtNLM"/>
    </source>
</evidence>
<dbReference type="EMBL" id="JAAIKC010000004">
    <property type="protein sequence ID" value="NEW06890.1"/>
    <property type="molecule type" value="Genomic_DNA"/>
</dbReference>
<reference evidence="1" key="1">
    <citation type="submission" date="2020-02" db="EMBL/GenBank/DDBJ databases">
        <authorList>
            <person name="Shen X.-R."/>
            <person name="Zhang Y.-X."/>
        </authorList>
    </citation>
    <scope>NUCLEOTIDE SEQUENCE</scope>
    <source>
        <strain evidence="1">SYP-B3998</strain>
    </source>
</reference>
<protein>
    <recommendedName>
        <fullName evidence="2">Peptidase C39-like domain-containing protein</fullName>
    </recommendedName>
</protein>